<gene>
    <name evidence="6" type="primary">LOC127764441</name>
</gene>
<dbReference type="Gramene" id="ORGLA01G0185400.1">
    <property type="protein sequence ID" value="ORGLA01G0185400.1"/>
    <property type="gene ID" value="ORGLA01G0185400"/>
</dbReference>
<dbReference type="PROSITE" id="PS00375">
    <property type="entry name" value="UDPGT"/>
    <property type="match status" value="1"/>
</dbReference>
<sequence>MAPAHAVTPHVVLLPSPGAGHVAPAAQLAARLATHHGCTATIVTYTNLSTARNSALASLPTGVTATALPEVSLDDLPADARIETRIFAVVRRTLPHLRELLLSCLGSSSPAGVTTLLTDMLCPAALAVAAELGIPRYVFFTSNLLCLTTLLYTPELARTTTCECRDLPEPVVLPGCVPLHGTDLVDPLQDRANPVYPLIVELGLDYLLADGFLINTFDAMEHDTLGAFKELSDKGVYPPAYAVGPLVRSPSGEAENDTCIRWLDEQPDGSVLYVCFGTGGTLSVEQTAELAAGLEASGQRFLWVVRFPSDKDVSASYFGTTNHGEADDPTSYLPEGFLGRTKGTGLAVPLWAPQVEVLNHRAVGGFVSHCGWNSTLEAASAGVPTLAWPLFAEQKMNAVMLSSERVGLAALRVRPDDDRGVVTREEVASAVRELMAGKKGAAARKKARELRAAAAVASAPGGPQQQALEAVVGEWKGRG</sequence>
<organism evidence="6 7">
    <name type="scientific">Oryza glaberrima</name>
    <name type="common">African rice</name>
    <dbReference type="NCBI Taxonomy" id="4538"/>
    <lineage>
        <taxon>Eukaryota</taxon>
        <taxon>Viridiplantae</taxon>
        <taxon>Streptophyta</taxon>
        <taxon>Embryophyta</taxon>
        <taxon>Tracheophyta</taxon>
        <taxon>Spermatophyta</taxon>
        <taxon>Magnoliopsida</taxon>
        <taxon>Liliopsida</taxon>
        <taxon>Poales</taxon>
        <taxon>Poaceae</taxon>
        <taxon>BOP clade</taxon>
        <taxon>Oryzoideae</taxon>
        <taxon>Oryzeae</taxon>
        <taxon>Oryzinae</taxon>
        <taxon>Oryza</taxon>
    </lineage>
</organism>
<evidence type="ECO:0000256" key="4">
    <source>
        <dbReference type="RuleBase" id="RU003718"/>
    </source>
</evidence>
<dbReference type="RefSeq" id="XP_052145286.1">
    <property type="nucleotide sequence ID" value="XM_052289326.1"/>
</dbReference>
<dbReference type="Pfam" id="PF00201">
    <property type="entry name" value="UDPGT"/>
    <property type="match status" value="1"/>
</dbReference>
<dbReference type="Gene3D" id="3.40.50.2000">
    <property type="entry name" value="Glycogen Phosphorylase B"/>
    <property type="match status" value="2"/>
</dbReference>
<dbReference type="InterPro" id="IPR002213">
    <property type="entry name" value="UDP_glucos_trans"/>
</dbReference>
<evidence type="ECO:0000256" key="2">
    <source>
        <dbReference type="ARBA" id="ARBA00022676"/>
    </source>
</evidence>
<comment type="similarity">
    <text evidence="1 4">Belongs to the UDP-glycosyltransferase family.</text>
</comment>
<dbReference type="EnsemblPlants" id="ORGLA01G0185400.1">
    <property type="protein sequence ID" value="ORGLA01G0185400.1"/>
    <property type="gene ID" value="ORGLA01G0185400"/>
</dbReference>
<dbReference type="KEGG" id="ogl:127764441"/>
<name>I1NPR4_ORYGL</name>
<dbReference type="Proteomes" id="UP000007306">
    <property type="component" value="Chromosome 1"/>
</dbReference>
<evidence type="ECO:0000256" key="1">
    <source>
        <dbReference type="ARBA" id="ARBA00009995"/>
    </source>
</evidence>
<dbReference type="SUPFAM" id="SSF53756">
    <property type="entry name" value="UDP-Glycosyltransferase/glycogen phosphorylase"/>
    <property type="match status" value="1"/>
</dbReference>
<dbReference type="FunFam" id="3.40.50.2000:FF:000051">
    <property type="entry name" value="Glycosyltransferase"/>
    <property type="match status" value="1"/>
</dbReference>
<evidence type="ECO:0000256" key="3">
    <source>
        <dbReference type="ARBA" id="ARBA00022679"/>
    </source>
</evidence>
<accession>I1NPR4</accession>
<dbReference type="GeneID" id="127764441"/>
<evidence type="ECO:0000256" key="5">
    <source>
        <dbReference type="RuleBase" id="RU362057"/>
    </source>
</evidence>
<dbReference type="eggNOG" id="KOG1192">
    <property type="taxonomic scope" value="Eukaryota"/>
</dbReference>
<reference evidence="6" key="1">
    <citation type="submission" date="2015-06" db="UniProtKB">
        <authorList>
            <consortium name="EnsemblPlants"/>
        </authorList>
    </citation>
    <scope>IDENTIFICATION</scope>
</reference>
<keyword evidence="2 4" id="KW-0328">Glycosyltransferase</keyword>
<dbReference type="CDD" id="cd03784">
    <property type="entry name" value="GT1_Gtf-like"/>
    <property type="match status" value="1"/>
</dbReference>
<evidence type="ECO:0000313" key="6">
    <source>
        <dbReference type="EnsemblPlants" id="ORGLA01G0185400.1"/>
    </source>
</evidence>
<dbReference type="FunFam" id="3.40.50.2000:FF:000054">
    <property type="entry name" value="Glycosyltransferase"/>
    <property type="match status" value="1"/>
</dbReference>
<dbReference type="OMA" id="DLPEHFQ"/>
<dbReference type="PANTHER" id="PTHR48046:SF1">
    <property type="entry name" value="GLYCOSYLTRANSFERASE-RELATED"/>
    <property type="match status" value="1"/>
</dbReference>
<dbReference type="HOGENOM" id="CLU_001724_3_0_1"/>
<reference evidence="6 7" key="2">
    <citation type="submission" date="2018-04" db="EMBL/GenBank/DDBJ databases">
        <title>OglaRS2 (Oryza glaberrima Reference Sequence Version 2).</title>
        <authorList>
            <person name="Zhang J."/>
            <person name="Kudrna D."/>
            <person name="Lee S."/>
            <person name="Talag J."/>
            <person name="Rajasekar S."/>
            <person name="Wing R.A."/>
        </authorList>
    </citation>
    <scope>NUCLEOTIDE SEQUENCE [LARGE SCALE GENOMIC DNA]</scope>
    <source>
        <strain evidence="6 7">cv. IRGC 96717</strain>
    </source>
</reference>
<dbReference type="PANTHER" id="PTHR48046">
    <property type="entry name" value="UDP-GLYCOSYLTRANSFERASE 72E1"/>
    <property type="match status" value="1"/>
</dbReference>
<proteinExistence type="inferred from homology"/>
<dbReference type="AlphaFoldDB" id="I1NPR4"/>
<keyword evidence="3 4" id="KW-0808">Transferase</keyword>
<dbReference type="GO" id="GO:0008194">
    <property type="term" value="F:UDP-glycosyltransferase activity"/>
    <property type="evidence" value="ECO:0007669"/>
    <property type="project" value="InterPro"/>
</dbReference>
<protein>
    <recommendedName>
        <fullName evidence="5">Glycosyltransferase</fullName>
        <ecNumber evidence="5">2.4.1.-</ecNumber>
    </recommendedName>
</protein>
<dbReference type="EC" id="2.4.1.-" evidence="5"/>
<evidence type="ECO:0000313" key="7">
    <source>
        <dbReference type="Proteomes" id="UP000007306"/>
    </source>
</evidence>
<keyword evidence="7" id="KW-1185">Reference proteome</keyword>
<dbReference type="InterPro" id="IPR035595">
    <property type="entry name" value="UDP_glycos_trans_CS"/>
</dbReference>